<feature type="domain" description="Amidohydrolase-related" evidence="2">
    <location>
        <begin position="336"/>
        <end position="412"/>
    </location>
</feature>
<evidence type="ECO:0000259" key="2">
    <source>
        <dbReference type="Pfam" id="PF01979"/>
    </source>
</evidence>
<protein>
    <submittedName>
        <fullName evidence="3">Amidohydrolase family protein</fullName>
    </submittedName>
</protein>
<feature type="domain" description="Amidohydrolase-related" evidence="2">
    <location>
        <begin position="855"/>
        <end position="943"/>
    </location>
</feature>
<feature type="signal peptide" evidence="1">
    <location>
        <begin position="1"/>
        <end position="19"/>
    </location>
</feature>
<dbReference type="EMBL" id="CP094326">
    <property type="protein sequence ID" value="UNY97544.1"/>
    <property type="molecule type" value="Genomic_DNA"/>
</dbReference>
<dbReference type="PANTHER" id="PTHR43135:SF3">
    <property type="entry name" value="ALPHA-D-RIBOSE 1-METHYLPHOSPHONATE 5-TRIPHOSPHATE DIPHOSPHATASE"/>
    <property type="match status" value="1"/>
</dbReference>
<dbReference type="Gene3D" id="3.20.20.140">
    <property type="entry name" value="Metal-dependent hydrolases"/>
    <property type="match status" value="2"/>
</dbReference>
<dbReference type="Gene3D" id="2.30.40.10">
    <property type="entry name" value="Urease, subunit C, domain 1"/>
    <property type="match status" value="1"/>
</dbReference>
<evidence type="ECO:0000313" key="4">
    <source>
        <dbReference type="Proteomes" id="UP000829476"/>
    </source>
</evidence>
<dbReference type="PANTHER" id="PTHR43135">
    <property type="entry name" value="ALPHA-D-RIBOSE 1-METHYLPHOSPHONATE 5-TRIPHOSPHATE DIPHOSPHATASE"/>
    <property type="match status" value="1"/>
</dbReference>
<feature type="chain" id="PRO_5045070843" evidence="1">
    <location>
        <begin position="20"/>
        <end position="999"/>
    </location>
</feature>
<dbReference type="CDD" id="cd01309">
    <property type="entry name" value="Met_dep_hydrolase_C"/>
    <property type="match status" value="1"/>
</dbReference>
<dbReference type="InterPro" id="IPR032466">
    <property type="entry name" value="Metal_Hydrolase"/>
</dbReference>
<dbReference type="SUPFAM" id="SSF51556">
    <property type="entry name" value="Metallo-dependent hydrolases"/>
    <property type="match status" value="2"/>
</dbReference>
<reference evidence="3 4" key="1">
    <citation type="journal article" date="2018" name="Int. J. Syst. Evol. Microbiol.">
        <title>Zhouia spongiae sp. nov., isolated from a marine sponge.</title>
        <authorList>
            <person name="Zhuang L."/>
            <person name="Lin B."/>
            <person name="Qin F."/>
            <person name="Luo L."/>
        </authorList>
    </citation>
    <scope>NUCLEOTIDE SEQUENCE [LARGE SCALE GENOMIC DNA]</scope>
    <source>
        <strain evidence="3 4">HN-Y44</strain>
    </source>
</reference>
<dbReference type="RefSeq" id="WP_242935956.1">
    <property type="nucleotide sequence ID" value="NZ_CP094326.1"/>
</dbReference>
<name>A0ABY3YI62_9FLAO</name>
<organism evidence="3 4">
    <name type="scientific">Zhouia spongiae</name>
    <dbReference type="NCBI Taxonomy" id="2202721"/>
    <lineage>
        <taxon>Bacteria</taxon>
        <taxon>Pseudomonadati</taxon>
        <taxon>Bacteroidota</taxon>
        <taxon>Flavobacteriia</taxon>
        <taxon>Flavobacteriales</taxon>
        <taxon>Flavobacteriaceae</taxon>
        <taxon>Zhouia</taxon>
    </lineage>
</organism>
<keyword evidence="4" id="KW-1185">Reference proteome</keyword>
<dbReference type="InterPro" id="IPR011059">
    <property type="entry name" value="Metal-dep_hydrolase_composite"/>
</dbReference>
<evidence type="ECO:0000313" key="3">
    <source>
        <dbReference type="EMBL" id="UNY97544.1"/>
    </source>
</evidence>
<dbReference type="Pfam" id="PF01979">
    <property type="entry name" value="Amidohydro_1"/>
    <property type="match status" value="2"/>
</dbReference>
<keyword evidence="1" id="KW-0732">Signal</keyword>
<evidence type="ECO:0000256" key="1">
    <source>
        <dbReference type="SAM" id="SignalP"/>
    </source>
</evidence>
<proteinExistence type="predicted"/>
<gene>
    <name evidence="3" type="ORF">MQE36_10660</name>
</gene>
<dbReference type="InterPro" id="IPR051781">
    <property type="entry name" value="Metallo-dep_Hydrolase"/>
</dbReference>
<dbReference type="InterPro" id="IPR006680">
    <property type="entry name" value="Amidohydro-rel"/>
</dbReference>
<dbReference type="Proteomes" id="UP000829476">
    <property type="component" value="Chromosome"/>
</dbReference>
<sequence length="999" mass="111216">MKIKLLSFCMLWMSFSVFSQEYFPKNDGVKTIKNSYTAFTNAKIYLTPTEVSDNATLLIQNGKVVATGTSVQIPANTRIIDLAGKYIYPSFIDIYSEFGIEKPKRQGNNRGSGPQYDASREGYYWNDHIIPDQEAINKFKFDNSKANDLIKNGFGLVNTHIADGIVRGTGMLVALNPEGNNSERIIEQRSAQFFSFDKSAVSLQAYPTSLMGAMALLRQLYYDADWYAKGNADNKDMAIEALLKNNKLPQIFDAGNNKLNVLRAYNVGNEFGVNYIIKGSGYEYEHIDEIKKINASLIIPLDFPDAYDVTDPYQASKVSLSDMRHWNQAPANLATLSNSGISFALTASANKNISEFSDHLRKAIQYGLNPEVALAALTTVPAKLLGKSDKIGTLKKGAYANFLITSGPIFDKATTLYENWTQGHKNIINDMNIKDIRGDYDLSVSGTKYNLSIKGKIEKPSIELKQDTLKIASKLDYSNGWINLFFAPKTDGSKSYNRLTARVTESNNLNGTGTLTNGTSIDWTATRTSDFKEKNGKEKDEDTPKVFPVTFPNKAYGFSNVPSQQTVLFKNATVWTNEDSGILKNTDVLVRNGKIAQIGSGLSANGATVVDATGKHLTTGIIDEHSHIAADAINESGHNSSAEVSISDVVNPDDINIYRNLSGGVTTIQILHGSANPIGGRSALIKLKWGRNAEDMLIDKAPKFIKFALGENVKQSNWGSTQTIRFPQTRMGVEQVFTDYFQRAKEYQEAWDKYNGLSKRAKSNSKAPRYDVEMETISEIINKERFISCHSYVQSEINMLMKVADEFNFNVNTFTHILEGYKLADKMVEHGAGGSTFSDWWAYKYEVKDAIPYNAAIMHDAGVTVAINSDDAEMSRRLNQEAAKTIKYGGVSEEDAWKFVTLNPARLLHLDDKTGSIKAGKDADLVLWSDHPLSIYAVAEKTMIEGVIYYDYETMQHMQESINNERNELINMMISAKNNGMKTQAPTKKEEKHFHCDSL</sequence>
<dbReference type="SUPFAM" id="SSF51338">
    <property type="entry name" value="Composite domain of metallo-dependent hydrolases"/>
    <property type="match status" value="2"/>
</dbReference>
<accession>A0ABY3YI62</accession>